<accession>A0A9P9YIP3</accession>
<protein>
    <submittedName>
        <fullName evidence="1">Uncharacterized protein</fullName>
    </submittedName>
</protein>
<keyword evidence="2" id="KW-1185">Reference proteome</keyword>
<organism evidence="1 2">
    <name type="scientific">Drosophila gunungcola</name>
    <name type="common">fruit fly</name>
    <dbReference type="NCBI Taxonomy" id="103775"/>
    <lineage>
        <taxon>Eukaryota</taxon>
        <taxon>Metazoa</taxon>
        <taxon>Ecdysozoa</taxon>
        <taxon>Arthropoda</taxon>
        <taxon>Hexapoda</taxon>
        <taxon>Insecta</taxon>
        <taxon>Pterygota</taxon>
        <taxon>Neoptera</taxon>
        <taxon>Endopterygota</taxon>
        <taxon>Diptera</taxon>
        <taxon>Brachycera</taxon>
        <taxon>Muscomorpha</taxon>
        <taxon>Ephydroidea</taxon>
        <taxon>Drosophilidae</taxon>
        <taxon>Drosophila</taxon>
        <taxon>Sophophora</taxon>
    </lineage>
</organism>
<dbReference type="EMBL" id="JAMKOV010000011">
    <property type="protein sequence ID" value="KAI8037683.1"/>
    <property type="molecule type" value="Genomic_DNA"/>
</dbReference>
<proteinExistence type="predicted"/>
<name>A0A9P9YIP3_9MUSC</name>
<dbReference type="AlphaFoldDB" id="A0A9P9YIP3"/>
<comment type="caution">
    <text evidence="1">The sequence shown here is derived from an EMBL/GenBank/DDBJ whole genome shotgun (WGS) entry which is preliminary data.</text>
</comment>
<dbReference type="Proteomes" id="UP001059596">
    <property type="component" value="Unassembled WGS sequence"/>
</dbReference>
<gene>
    <name evidence="1" type="ORF">M5D96_009488</name>
</gene>
<evidence type="ECO:0000313" key="1">
    <source>
        <dbReference type="EMBL" id="KAI8037683.1"/>
    </source>
</evidence>
<evidence type="ECO:0000313" key="2">
    <source>
        <dbReference type="Proteomes" id="UP001059596"/>
    </source>
</evidence>
<sequence>MPIESFLFREDRMKALYGYTDEQEFREFHCLVSEPASKWNWQMLEDKVDDHYIGYHSLTRVMTRAFSTSENDYHKRFNGTTTGI</sequence>
<reference evidence="1" key="1">
    <citation type="journal article" date="2023" name="Genome Biol. Evol.">
        <title>Long-read-based Genome Assembly of Drosophila gunungcola Reveals Fewer Chemosensory Genes in Flower-breeding Species.</title>
        <authorList>
            <person name="Negi A."/>
            <person name="Liao B.Y."/>
            <person name="Yeh S.D."/>
        </authorList>
    </citation>
    <scope>NUCLEOTIDE SEQUENCE</scope>
    <source>
        <strain evidence="1">Sukarami</strain>
    </source>
</reference>